<reference evidence="2 3" key="1">
    <citation type="submission" date="2020-08" db="EMBL/GenBank/DDBJ databases">
        <title>Genomic Encyclopedia of Type Strains, Phase IV (KMG-IV): sequencing the most valuable type-strain genomes for metagenomic binning, comparative biology and taxonomic classification.</title>
        <authorList>
            <person name="Goeker M."/>
        </authorList>
    </citation>
    <scope>NUCLEOTIDE SEQUENCE [LARGE SCALE GENOMIC DNA]</scope>
    <source>
        <strain evidence="2 3">DSM 29568</strain>
    </source>
</reference>
<protein>
    <submittedName>
        <fullName evidence="2">CRP-like cAMP-binding protein</fullName>
    </submittedName>
</protein>
<organism evidence="2 3">
    <name type="scientific">Mesonia hippocampi</name>
    <dbReference type="NCBI Taxonomy" id="1628250"/>
    <lineage>
        <taxon>Bacteria</taxon>
        <taxon>Pseudomonadati</taxon>
        <taxon>Bacteroidota</taxon>
        <taxon>Flavobacteriia</taxon>
        <taxon>Flavobacteriales</taxon>
        <taxon>Flavobacteriaceae</taxon>
        <taxon>Mesonia</taxon>
    </lineage>
</organism>
<dbReference type="Gene3D" id="2.60.120.10">
    <property type="entry name" value="Jelly Rolls"/>
    <property type="match status" value="1"/>
</dbReference>
<dbReference type="Pfam" id="PF00027">
    <property type="entry name" value="cNMP_binding"/>
    <property type="match status" value="1"/>
</dbReference>
<keyword evidence="3" id="KW-1185">Reference proteome</keyword>
<dbReference type="InterPro" id="IPR018490">
    <property type="entry name" value="cNMP-bd_dom_sf"/>
</dbReference>
<accession>A0A840EKE5</accession>
<comment type="caution">
    <text evidence="2">The sequence shown here is derived from an EMBL/GenBank/DDBJ whole genome shotgun (WGS) entry which is preliminary data.</text>
</comment>
<name>A0A840EKE5_9FLAO</name>
<dbReference type="InterPro" id="IPR000595">
    <property type="entry name" value="cNMP-bd_dom"/>
</dbReference>
<dbReference type="Proteomes" id="UP000553034">
    <property type="component" value="Unassembled WGS sequence"/>
</dbReference>
<dbReference type="CDD" id="cd00038">
    <property type="entry name" value="CAP_ED"/>
    <property type="match status" value="1"/>
</dbReference>
<evidence type="ECO:0000259" key="1">
    <source>
        <dbReference type="PROSITE" id="PS50042"/>
    </source>
</evidence>
<dbReference type="InterPro" id="IPR014710">
    <property type="entry name" value="RmlC-like_jellyroll"/>
</dbReference>
<sequence>MKSAFFERIYNYPTILKSEYQEIINSHSRVECSKNQTIVHSGSICNEYYLIERGIFRSSIFNYDGEEVTTGFFNAHEVLIDSSSLFQRIPALESIQAVTDGALWKIEYETFQELFHKIEGFREWGRNWMTNQLFIAKQRSLSMITLTATERYLNLMKEKPQVIKQVPLKHIASYLGVTDTSLSRIRKEL</sequence>
<dbReference type="SUPFAM" id="SSF51206">
    <property type="entry name" value="cAMP-binding domain-like"/>
    <property type="match status" value="1"/>
</dbReference>
<dbReference type="RefSeq" id="WP_183476875.1">
    <property type="nucleotide sequence ID" value="NZ_JACIFO010000003.1"/>
</dbReference>
<feature type="domain" description="Cyclic nucleotide-binding" evidence="1">
    <location>
        <begin position="11"/>
        <end position="115"/>
    </location>
</feature>
<evidence type="ECO:0000313" key="3">
    <source>
        <dbReference type="Proteomes" id="UP000553034"/>
    </source>
</evidence>
<dbReference type="SMART" id="SM00100">
    <property type="entry name" value="cNMP"/>
    <property type="match status" value="1"/>
</dbReference>
<dbReference type="AlphaFoldDB" id="A0A840EKE5"/>
<dbReference type="EMBL" id="JACIFO010000003">
    <property type="protein sequence ID" value="MBB4118618.1"/>
    <property type="molecule type" value="Genomic_DNA"/>
</dbReference>
<evidence type="ECO:0000313" key="2">
    <source>
        <dbReference type="EMBL" id="MBB4118618.1"/>
    </source>
</evidence>
<proteinExistence type="predicted"/>
<gene>
    <name evidence="2" type="ORF">GGR32_000898</name>
</gene>
<dbReference type="PROSITE" id="PS50042">
    <property type="entry name" value="CNMP_BINDING_3"/>
    <property type="match status" value="1"/>
</dbReference>